<protein>
    <recommendedName>
        <fullName evidence="3">dUTPase</fullName>
    </recommendedName>
</protein>
<dbReference type="RefSeq" id="WP_103428732.1">
    <property type="nucleotide sequence ID" value="NZ_CP118925.1"/>
</dbReference>
<dbReference type="Proteomes" id="UP000313312">
    <property type="component" value="Unassembled WGS sequence"/>
</dbReference>
<gene>
    <name evidence="1" type="ORF">DID87_01370</name>
</gene>
<name>A0A5C4TLW2_FRUSA</name>
<dbReference type="GeneID" id="93160539"/>
<evidence type="ECO:0000313" key="1">
    <source>
        <dbReference type="EMBL" id="TNK91022.1"/>
    </source>
</evidence>
<proteinExistence type="predicted"/>
<dbReference type="EMBL" id="QFCR01000002">
    <property type="protein sequence ID" value="TNK91022.1"/>
    <property type="molecule type" value="Genomic_DNA"/>
</dbReference>
<comment type="caution">
    <text evidence="1">The sequence shown here is derived from an EMBL/GenBank/DDBJ whole genome shotgun (WGS) entry which is preliminary data.</text>
</comment>
<organism evidence="1 2">
    <name type="scientific">Fructilactobacillus sanfranciscensis</name>
    <name type="common">Lactobacillus sanfranciscensis</name>
    <dbReference type="NCBI Taxonomy" id="1625"/>
    <lineage>
        <taxon>Bacteria</taxon>
        <taxon>Bacillati</taxon>
        <taxon>Bacillota</taxon>
        <taxon>Bacilli</taxon>
        <taxon>Lactobacillales</taxon>
        <taxon>Lactobacillaceae</taxon>
        <taxon>Fructilactobacillus</taxon>
    </lineage>
</organism>
<reference evidence="1 2" key="1">
    <citation type="submission" date="2018-05" db="EMBL/GenBank/DDBJ databases">
        <title>Lactobacillus sanfranciscensis Ah4 draft denome sequence.</title>
        <authorList>
            <person name="Zhang G."/>
        </authorList>
    </citation>
    <scope>NUCLEOTIDE SEQUENCE [LARGE SCALE GENOMIC DNA]</scope>
    <source>
        <strain evidence="1 2">Ah4</strain>
    </source>
</reference>
<dbReference type="AlphaFoldDB" id="A0A5C4TLW2"/>
<accession>A0A5C4TLW2</accession>
<sequence>MNIETMCKQTVNLYRQYDAKRQFIWKDTEHLSSILVSLNIHLGQLAEVCGLDYTKIDGIADSSKELRLEKLVVVMQDFILLSTICNWTDELSISEKETKRLTILPKDDKNQLNILYLSIENMLLKSFYEKDVIAFRHAWILFLKWGKTDLNFTENEIQVAFQKKIEKDLKLI</sequence>
<evidence type="ECO:0000313" key="2">
    <source>
        <dbReference type="Proteomes" id="UP000313312"/>
    </source>
</evidence>
<evidence type="ECO:0008006" key="3">
    <source>
        <dbReference type="Google" id="ProtNLM"/>
    </source>
</evidence>